<evidence type="ECO:0000313" key="4">
    <source>
        <dbReference type="Proteomes" id="UP000013966"/>
    </source>
</evidence>
<dbReference type="HOGENOM" id="CLU_377986_0_0_4"/>
<evidence type="ECO:0000256" key="2">
    <source>
        <dbReference type="SAM" id="Phobius"/>
    </source>
</evidence>
<keyword evidence="2" id="KW-0472">Membrane</keyword>
<dbReference type="EMBL" id="AP013061">
    <property type="protein sequence ID" value="BAN27332.1"/>
    <property type="molecule type" value="Genomic_DNA"/>
</dbReference>
<dbReference type="Proteomes" id="UP000013966">
    <property type="component" value="Plasmid p1"/>
</dbReference>
<reference evidence="3 4" key="2">
    <citation type="journal article" date="2018" name="Int. J. Syst. Evol. Microbiol.">
        <title>Burkholderia insecticola sp. nov., a gut symbiotic bacterium of the bean bug Riptortus pedestris.</title>
        <authorList>
            <person name="Takeshita K."/>
            <person name="Tamaki H."/>
            <person name="Ohbayashi T."/>
            <person name="Meng X.-Y."/>
            <person name="Sone T."/>
            <person name="Mitani Y."/>
            <person name="Peeters C."/>
            <person name="Kikuchi Y."/>
            <person name="Vandamme P."/>
        </authorList>
    </citation>
    <scope>NUCLEOTIDE SEQUENCE [LARGE SCALE GENOMIC DNA]</scope>
    <source>
        <strain evidence="3">RPE64</strain>
        <plasmid evidence="3 4">p1</plasmid>
    </source>
</reference>
<reference evidence="3 4" key="1">
    <citation type="journal article" date="2013" name="Genome Announc.">
        <title>Complete Genome Sequence of Burkholderia sp. Strain RPE64, Bacterial Symbiont of the Bean Bug Riptortus pedestris.</title>
        <authorList>
            <person name="Shibata T.F."/>
            <person name="Maeda T."/>
            <person name="Nikoh N."/>
            <person name="Yamaguchi K."/>
            <person name="Oshima K."/>
            <person name="Hattori M."/>
            <person name="Nishiyama T."/>
            <person name="Hasebe M."/>
            <person name="Fukatsu T."/>
            <person name="Kikuchi Y."/>
            <person name="Shigenobu S."/>
        </authorList>
    </citation>
    <scope>NUCLEOTIDE SEQUENCE [LARGE SCALE GENOMIC DNA]</scope>
    <source>
        <plasmid evidence="3 4">p1</plasmid>
    </source>
</reference>
<keyword evidence="4" id="KW-1185">Reference proteome</keyword>
<name>R4X4I0_9BURK</name>
<sequence>MPPARTAAYIAVTDSLSCLKNRLICIEQPKPPISPLPIESTRAAQRSGHEEALSKRHRETHMTASSLDSEGLSGTRAASQASSAAPLPELPIAPRVQKIVVAIHGIGNQLHSDTVRSVASQFGARYDPPLPVMPLGYFDIAGVGEVDVRQLDLPSGGPYTPEQRDFYSALGFAEVYWADIPREVVKQDDTLEESKAWGLSIVSRAQSTYMLNVDERSLEPADFSLAAGVVEEVVETVAVMQSLLAVAEKAGIFKFDLAPMLRDYVGDVQLVADFKQHRDTIVFRFHRVMERLVALVTARCQCAPEVYIVAHSEGTVISFLGILQALSASTVRDPRDGKQVISTDWVQSLRGFMTIGSPIDKHILLWPKLWEDMTLKSEMQGESVTQVERPGGAVTLPSRIKWRNYYDFGDPVGFALDTARAYLDHRGCRAFEFEPAHDIGFSRYWLPGKAHTDYWTDAEVFGHFIENVVLGKNAAKAPGNRHFRGIVSAAIPYLLSFALHLAAVFFIYKAVTASSDTGEGGSSNTPEFIFLTRSVFALACLLMGTTVAARIPRLVKARGMRRTSAWLRWRVVALAAFAAGALLFWFVLVSGVAAFLASPFADILHRDQADPVVGKAVFVLAGLVCALSGWLVPRKPRVGRRLLVALGALMMMLIVGVRLWGDLAGKPLWPVVLGGLFFLYAWWLAILIFDLAFVWHRYVRNSVALDTLRAWRESGRDAQPKPIMSMRRKPAAK</sequence>
<geneLocation type="plasmid" evidence="3 4">
    <name>p1</name>
</geneLocation>
<keyword evidence="3" id="KW-0614">Plasmid</keyword>
<feature type="region of interest" description="Disordered" evidence="1">
    <location>
        <begin position="34"/>
        <end position="86"/>
    </location>
</feature>
<dbReference type="AlphaFoldDB" id="R4X4I0"/>
<feature type="transmembrane region" description="Helical" evidence="2">
    <location>
        <begin position="571"/>
        <end position="596"/>
    </location>
</feature>
<feature type="transmembrane region" description="Helical" evidence="2">
    <location>
        <begin position="486"/>
        <end position="508"/>
    </location>
</feature>
<feature type="transmembrane region" description="Helical" evidence="2">
    <location>
        <begin position="642"/>
        <end position="661"/>
    </location>
</feature>
<protein>
    <recommendedName>
        <fullName evidence="5">Transmembrane protein</fullName>
    </recommendedName>
</protein>
<keyword evidence="2" id="KW-0812">Transmembrane</keyword>
<dbReference type="KEGG" id="buo:BRPE64_DCDS03960"/>
<gene>
    <name evidence="3" type="ORF">BRPE64_DCDS03960</name>
</gene>
<evidence type="ECO:0000256" key="1">
    <source>
        <dbReference type="SAM" id="MobiDB-lite"/>
    </source>
</evidence>
<feature type="transmembrane region" description="Helical" evidence="2">
    <location>
        <begin position="528"/>
        <end position="551"/>
    </location>
</feature>
<evidence type="ECO:0008006" key="5">
    <source>
        <dbReference type="Google" id="ProtNLM"/>
    </source>
</evidence>
<feature type="transmembrane region" description="Helical" evidence="2">
    <location>
        <begin position="667"/>
        <end position="695"/>
    </location>
</feature>
<keyword evidence="2" id="KW-1133">Transmembrane helix</keyword>
<dbReference type="PATRIC" id="fig|758793.3.peg.5543"/>
<feature type="transmembrane region" description="Helical" evidence="2">
    <location>
        <begin position="616"/>
        <end position="633"/>
    </location>
</feature>
<proteinExistence type="predicted"/>
<accession>R4X4I0</accession>
<organism evidence="3 4">
    <name type="scientific">Caballeronia insecticola</name>
    <dbReference type="NCBI Taxonomy" id="758793"/>
    <lineage>
        <taxon>Bacteria</taxon>
        <taxon>Pseudomonadati</taxon>
        <taxon>Pseudomonadota</taxon>
        <taxon>Betaproteobacteria</taxon>
        <taxon>Burkholderiales</taxon>
        <taxon>Burkholderiaceae</taxon>
        <taxon>Caballeronia</taxon>
    </lineage>
</organism>
<evidence type="ECO:0000313" key="3">
    <source>
        <dbReference type="EMBL" id="BAN27332.1"/>
    </source>
</evidence>